<reference evidence="1 2" key="1">
    <citation type="submission" date="2012-01" db="EMBL/GenBank/DDBJ databases">
        <title>The Genome Sequence of Odoribacter laneus YIT 12061.</title>
        <authorList>
            <consortium name="The Broad Institute Genome Sequencing Platform"/>
            <person name="Earl A."/>
            <person name="Ward D."/>
            <person name="Feldgarden M."/>
            <person name="Gevers D."/>
            <person name="Morotomi M."/>
            <person name="Young S.K."/>
            <person name="Zeng Q."/>
            <person name="Gargeya S."/>
            <person name="Fitzgerald M."/>
            <person name="Haas B."/>
            <person name="Abouelleil A."/>
            <person name="Alvarado L."/>
            <person name="Arachchi H.M."/>
            <person name="Berlin A."/>
            <person name="Chapman S.B."/>
            <person name="Gearin G."/>
            <person name="Goldberg J."/>
            <person name="Griggs A."/>
            <person name="Gujja S."/>
            <person name="Hansen M."/>
            <person name="Heiman D."/>
            <person name="Howarth C."/>
            <person name="Larimer J."/>
            <person name="Lui A."/>
            <person name="MacDonald P.J.P."/>
            <person name="McCowen C."/>
            <person name="Montmayeur A."/>
            <person name="Murphy C."/>
            <person name="Neiman D."/>
            <person name="Pearson M."/>
            <person name="Priest M."/>
            <person name="Roberts A."/>
            <person name="Saif S."/>
            <person name="Shea T."/>
            <person name="Sisk P."/>
            <person name="Stolte C."/>
            <person name="Sykes S."/>
            <person name="Wortman J."/>
            <person name="Nusbaum C."/>
            <person name="Birren B."/>
        </authorList>
    </citation>
    <scope>NUCLEOTIDE SEQUENCE [LARGE SCALE GENOMIC DNA]</scope>
    <source>
        <strain evidence="1 2">YIT 12061</strain>
    </source>
</reference>
<organism evidence="1 2">
    <name type="scientific">Odoribacter laneus YIT 12061</name>
    <dbReference type="NCBI Taxonomy" id="742817"/>
    <lineage>
        <taxon>Bacteria</taxon>
        <taxon>Pseudomonadati</taxon>
        <taxon>Bacteroidota</taxon>
        <taxon>Bacteroidia</taxon>
        <taxon>Bacteroidales</taxon>
        <taxon>Odoribacteraceae</taxon>
        <taxon>Odoribacter</taxon>
    </lineage>
</organism>
<keyword evidence="2" id="KW-1185">Reference proteome</keyword>
<evidence type="ECO:0000313" key="2">
    <source>
        <dbReference type="Proteomes" id="UP000004892"/>
    </source>
</evidence>
<dbReference type="Proteomes" id="UP000004892">
    <property type="component" value="Unassembled WGS sequence"/>
</dbReference>
<dbReference type="eggNOG" id="ENOG5032Y21">
    <property type="taxonomic scope" value="Bacteria"/>
</dbReference>
<dbReference type="AlphaFoldDB" id="H1DGD8"/>
<gene>
    <name evidence="1" type="ORF">HMPREF9449_01324</name>
</gene>
<proteinExistence type="predicted"/>
<dbReference type="PATRIC" id="fig|742817.3.peg.1404"/>
<dbReference type="GeneID" id="98068899"/>
<dbReference type="HOGENOM" id="CLU_993348_0_0_10"/>
<sequence>MPITDFLPQYRELNTIFTNAVNNGTVSYAEQCLITEFWNKYHDVKVFEKMVLDLVLKKDKATYILLLENIESEVKDNIRQYESAKESLDGINVMDVCLEAVREYDSPIKCQSEVVQKYWRELCSIEGGLDSIGFREHTQQEEERLWKQREEVKISHDEEQKKLVALYEKQEKFRRKSSKYIINLFGSLYNLSLVFNKIVNNYLAKGTRSDEKKQKVMKDGEEETKNLPQVSLTIEPNMIFRTKMYEKFLLLESKLVDNKYLDAELHWKSVHGNGKPDIKN</sequence>
<accession>H1DGD8</accession>
<dbReference type="STRING" id="742817.HMPREF9449_01324"/>
<comment type="caution">
    <text evidence="1">The sequence shown here is derived from an EMBL/GenBank/DDBJ whole genome shotgun (WGS) entry which is preliminary data.</text>
</comment>
<dbReference type="EMBL" id="ADMC01000019">
    <property type="protein sequence ID" value="EHP48126.1"/>
    <property type="molecule type" value="Genomic_DNA"/>
</dbReference>
<name>H1DGD8_9BACT</name>
<dbReference type="RefSeq" id="WP_009136472.1">
    <property type="nucleotide sequence ID" value="NZ_JH594596.1"/>
</dbReference>
<protein>
    <submittedName>
        <fullName evidence="1">Uncharacterized protein</fullName>
    </submittedName>
</protein>
<evidence type="ECO:0000313" key="1">
    <source>
        <dbReference type="EMBL" id="EHP48126.1"/>
    </source>
</evidence>